<accession>A0A917J2Q5</accession>
<reference evidence="7" key="1">
    <citation type="journal article" date="2014" name="Int. J. Syst. Evol. Microbiol.">
        <title>Complete genome sequence of Corynebacterium casei LMG S-19264T (=DSM 44701T), isolated from a smear-ripened cheese.</title>
        <authorList>
            <consortium name="US DOE Joint Genome Institute (JGI-PGF)"/>
            <person name="Walter F."/>
            <person name="Albersmeier A."/>
            <person name="Kalinowski J."/>
            <person name="Ruckert C."/>
        </authorList>
    </citation>
    <scope>NUCLEOTIDE SEQUENCE</scope>
    <source>
        <strain evidence="7">CGMCC 1.15290</strain>
    </source>
</reference>
<dbReference type="CDD" id="cd15904">
    <property type="entry name" value="TSPO_MBR"/>
    <property type="match status" value="1"/>
</dbReference>
<evidence type="ECO:0000313" key="7">
    <source>
        <dbReference type="EMBL" id="GGH78382.1"/>
    </source>
</evidence>
<dbReference type="Gene3D" id="1.20.1260.100">
    <property type="entry name" value="TspO/MBR protein"/>
    <property type="match status" value="1"/>
</dbReference>
<dbReference type="Proteomes" id="UP000627292">
    <property type="component" value="Unassembled WGS sequence"/>
</dbReference>
<dbReference type="AlphaFoldDB" id="A0A917J2Q5"/>
<feature type="transmembrane region" description="Helical" evidence="6">
    <location>
        <begin position="100"/>
        <end position="122"/>
    </location>
</feature>
<dbReference type="EMBL" id="BMIB01000004">
    <property type="protein sequence ID" value="GGH78382.1"/>
    <property type="molecule type" value="Genomic_DNA"/>
</dbReference>
<evidence type="ECO:0000313" key="8">
    <source>
        <dbReference type="Proteomes" id="UP000627292"/>
    </source>
</evidence>
<dbReference type="InterPro" id="IPR004307">
    <property type="entry name" value="TspO_MBR"/>
</dbReference>
<comment type="similarity">
    <text evidence="2">Belongs to the TspO/BZRP family.</text>
</comment>
<evidence type="ECO:0000256" key="5">
    <source>
        <dbReference type="ARBA" id="ARBA00023136"/>
    </source>
</evidence>
<dbReference type="FunFam" id="1.20.1260.100:FF:000001">
    <property type="entry name" value="translocator protein 2"/>
    <property type="match status" value="1"/>
</dbReference>
<keyword evidence="5 6" id="KW-0472">Membrane</keyword>
<dbReference type="PIRSF" id="PIRSF005859">
    <property type="entry name" value="PBR"/>
    <property type="match status" value="1"/>
</dbReference>
<evidence type="ECO:0000256" key="4">
    <source>
        <dbReference type="ARBA" id="ARBA00022989"/>
    </source>
</evidence>
<evidence type="ECO:0000256" key="6">
    <source>
        <dbReference type="SAM" id="Phobius"/>
    </source>
</evidence>
<keyword evidence="8" id="KW-1185">Reference proteome</keyword>
<gene>
    <name evidence="7" type="primary">tspO</name>
    <name evidence="7" type="ORF">GCM10011379_46190</name>
</gene>
<dbReference type="Pfam" id="PF03073">
    <property type="entry name" value="TspO_MBR"/>
    <property type="match status" value="1"/>
</dbReference>
<feature type="transmembrane region" description="Helical" evidence="6">
    <location>
        <begin position="77"/>
        <end position="94"/>
    </location>
</feature>
<protein>
    <submittedName>
        <fullName evidence="7">Tryptophan-rich sensory protein</fullName>
    </submittedName>
</protein>
<feature type="transmembrane region" description="Helical" evidence="6">
    <location>
        <begin position="45"/>
        <end position="65"/>
    </location>
</feature>
<reference evidence="7" key="2">
    <citation type="submission" date="2020-09" db="EMBL/GenBank/DDBJ databases">
        <authorList>
            <person name="Sun Q."/>
            <person name="Zhou Y."/>
        </authorList>
    </citation>
    <scope>NUCLEOTIDE SEQUENCE</scope>
    <source>
        <strain evidence="7">CGMCC 1.15290</strain>
    </source>
</reference>
<dbReference type="GO" id="GO:0016020">
    <property type="term" value="C:membrane"/>
    <property type="evidence" value="ECO:0007669"/>
    <property type="project" value="UniProtKB-SubCell"/>
</dbReference>
<name>A0A917J2Q5_9BACT</name>
<feature type="transmembrane region" description="Helical" evidence="6">
    <location>
        <begin position="129"/>
        <end position="151"/>
    </location>
</feature>
<keyword evidence="4 6" id="KW-1133">Transmembrane helix</keyword>
<sequence length="154" mass="17764">MKWGKLIISLAIPLAVGAVAGIATSSNVDTWYPQLNKPSFNPPNSVFGPVWTVLYILMGISLYLIWRMPVSFARNNALRLFFFQLALNFLWSFLFFEWHLIGWALTDIVLLLVSILFCIALFRRVQRIAAWLFVPYLLWVSFATALNFAIYRLN</sequence>
<comment type="caution">
    <text evidence="7">The sequence shown here is derived from an EMBL/GenBank/DDBJ whole genome shotgun (WGS) entry which is preliminary data.</text>
</comment>
<dbReference type="PANTHER" id="PTHR10057">
    <property type="entry name" value="PERIPHERAL-TYPE BENZODIAZEPINE RECEPTOR"/>
    <property type="match status" value="1"/>
</dbReference>
<comment type="subcellular location">
    <subcellularLocation>
        <location evidence="1">Membrane</location>
        <topology evidence="1">Multi-pass membrane protein</topology>
    </subcellularLocation>
</comment>
<evidence type="ECO:0000256" key="3">
    <source>
        <dbReference type="ARBA" id="ARBA00022692"/>
    </source>
</evidence>
<organism evidence="7 8">
    <name type="scientific">Filimonas zeae</name>
    <dbReference type="NCBI Taxonomy" id="1737353"/>
    <lineage>
        <taxon>Bacteria</taxon>
        <taxon>Pseudomonadati</taxon>
        <taxon>Bacteroidota</taxon>
        <taxon>Chitinophagia</taxon>
        <taxon>Chitinophagales</taxon>
        <taxon>Chitinophagaceae</taxon>
        <taxon>Filimonas</taxon>
    </lineage>
</organism>
<dbReference type="GO" id="GO:0033013">
    <property type="term" value="P:tetrapyrrole metabolic process"/>
    <property type="evidence" value="ECO:0007669"/>
    <property type="project" value="UniProtKB-ARBA"/>
</dbReference>
<dbReference type="PANTHER" id="PTHR10057:SF0">
    <property type="entry name" value="TRANSLOCATOR PROTEIN"/>
    <property type="match status" value="1"/>
</dbReference>
<dbReference type="RefSeq" id="WP_188956826.1">
    <property type="nucleotide sequence ID" value="NZ_BMIB01000004.1"/>
</dbReference>
<evidence type="ECO:0000256" key="2">
    <source>
        <dbReference type="ARBA" id="ARBA00007524"/>
    </source>
</evidence>
<proteinExistence type="inferred from homology"/>
<dbReference type="InterPro" id="IPR038330">
    <property type="entry name" value="TspO/MBR-related_sf"/>
</dbReference>
<keyword evidence="3 6" id="KW-0812">Transmembrane</keyword>
<evidence type="ECO:0000256" key="1">
    <source>
        <dbReference type="ARBA" id="ARBA00004141"/>
    </source>
</evidence>